<sequence>MKKYGVWRKIAKILGSLFAILVVVVILVYLLVLQYPNLKDSPAVNGKNNSYGLNLLDKEYK</sequence>
<keyword evidence="3" id="KW-1185">Reference proteome</keyword>
<evidence type="ECO:0000313" key="2">
    <source>
        <dbReference type="EMBL" id="NMM63343.1"/>
    </source>
</evidence>
<dbReference type="AlphaFoldDB" id="A0A7Y0EH35"/>
<evidence type="ECO:0000313" key="3">
    <source>
        <dbReference type="Proteomes" id="UP000537131"/>
    </source>
</evidence>
<feature type="transmembrane region" description="Helical" evidence="1">
    <location>
        <begin position="12"/>
        <end position="32"/>
    </location>
</feature>
<dbReference type="Proteomes" id="UP000537131">
    <property type="component" value="Unassembled WGS sequence"/>
</dbReference>
<keyword evidence="1" id="KW-0472">Membrane</keyword>
<dbReference type="RefSeq" id="WP_169297949.1">
    <property type="nucleotide sequence ID" value="NZ_JABBNI010000021.1"/>
</dbReference>
<name>A0A7Y0EH35_9CLOT</name>
<comment type="caution">
    <text evidence="2">The sequence shown here is derived from an EMBL/GenBank/DDBJ whole genome shotgun (WGS) entry which is preliminary data.</text>
</comment>
<keyword evidence="1" id="KW-1133">Transmembrane helix</keyword>
<accession>A0A7Y0EH35</accession>
<dbReference type="EMBL" id="JABBNI010000021">
    <property type="protein sequence ID" value="NMM63343.1"/>
    <property type="molecule type" value="Genomic_DNA"/>
</dbReference>
<gene>
    <name evidence="2" type="ORF">HBE96_11775</name>
</gene>
<keyword evidence="1" id="KW-0812">Transmembrane</keyword>
<reference evidence="2 3" key="1">
    <citation type="submission" date="2020-06" db="EMBL/GenBank/DDBJ databases">
        <title>Complete Genome Sequence of Clostridium muelleri sp. nov. P21T, an Acid-Alcohol Producing Acetogen Isolated from Old Hay.</title>
        <authorList>
            <person name="Duncan K.E."/>
            <person name="Tanner R.S."/>
        </authorList>
    </citation>
    <scope>NUCLEOTIDE SEQUENCE [LARGE SCALE GENOMIC DNA]</scope>
    <source>
        <strain evidence="2 3">P21</strain>
    </source>
</reference>
<protein>
    <submittedName>
        <fullName evidence="2">Uncharacterized protein</fullName>
    </submittedName>
</protein>
<evidence type="ECO:0000256" key="1">
    <source>
        <dbReference type="SAM" id="Phobius"/>
    </source>
</evidence>
<organism evidence="2 3">
    <name type="scientific">Clostridium muellerianum</name>
    <dbReference type="NCBI Taxonomy" id="2716538"/>
    <lineage>
        <taxon>Bacteria</taxon>
        <taxon>Bacillati</taxon>
        <taxon>Bacillota</taxon>
        <taxon>Clostridia</taxon>
        <taxon>Eubacteriales</taxon>
        <taxon>Clostridiaceae</taxon>
        <taxon>Clostridium</taxon>
    </lineage>
</organism>
<proteinExistence type="predicted"/>